<dbReference type="InterPro" id="IPR036390">
    <property type="entry name" value="WH_DNA-bd_sf"/>
</dbReference>
<dbReference type="SUPFAM" id="SSF52788">
    <property type="entry name" value="Phosphotyrosine protein phosphatases I"/>
    <property type="match status" value="1"/>
</dbReference>
<dbReference type="CDD" id="cd00090">
    <property type="entry name" value="HTH_ARSR"/>
    <property type="match status" value="1"/>
</dbReference>
<dbReference type="InterPro" id="IPR036388">
    <property type="entry name" value="WH-like_DNA-bd_sf"/>
</dbReference>
<accession>C7CFR1</accession>
<dbReference type="Gene3D" id="3.40.50.2300">
    <property type="match status" value="1"/>
</dbReference>
<keyword evidence="3" id="KW-0378">Hydrolase</keyword>
<dbReference type="NCBIfam" id="NF033788">
    <property type="entry name" value="HTH_metalloreg"/>
    <property type="match status" value="1"/>
</dbReference>
<dbReference type="AlphaFoldDB" id="C7CFR1"/>
<dbReference type="EC" id="3.1.3.48" evidence="3"/>
<sequence length="292" mass="31003">MDERQALAAFAALGQEHRLRVVRALVIAGPDGLAAGALAAEVGVASTNLSFHLKELAHAGLITFRREGKSVIYSAAYAGLSDLVQFLMRDCCQGHPEVCNPAVAALAVCDCTTGGTAHPEPTYNVLFLCTGNSARSILAEAMLNKEGGGRFRAFSAGSQPKGEPHPLALQVLRESDYPIEGLRSKSWDEFAGPDAPVMDFVFTVCDNAAGEACPYWPGQPATAHWGIEDPAAAEGSEMERKRAFVTAQRYLKNRIAAFVALPLCSLDQVALSSKFREIGQLAGATSARPEVA</sequence>
<dbReference type="Pfam" id="PF12840">
    <property type="entry name" value="HTH_20"/>
    <property type="match status" value="1"/>
</dbReference>
<evidence type="ECO:0000313" key="4">
    <source>
        <dbReference type="Proteomes" id="UP000008070"/>
    </source>
</evidence>
<dbReference type="PANTHER" id="PTHR43428">
    <property type="entry name" value="ARSENATE REDUCTASE"/>
    <property type="match status" value="1"/>
</dbReference>
<dbReference type="GO" id="GO:0046685">
    <property type="term" value="P:response to arsenic-containing substance"/>
    <property type="evidence" value="ECO:0007669"/>
    <property type="project" value="UniProtKB-KW"/>
</dbReference>
<dbReference type="Proteomes" id="UP000008070">
    <property type="component" value="Chromosome"/>
</dbReference>
<evidence type="ECO:0000259" key="2">
    <source>
        <dbReference type="PROSITE" id="PS50987"/>
    </source>
</evidence>
<dbReference type="InterPro" id="IPR001845">
    <property type="entry name" value="HTH_ArsR_DNA-bd_dom"/>
</dbReference>
<dbReference type="EC" id="1.20.4.1" evidence="3"/>
<gene>
    <name evidence="3" type="ORF">METD_I1378</name>
</gene>
<dbReference type="SUPFAM" id="SSF46785">
    <property type="entry name" value="Winged helix' DNA-binding domain"/>
    <property type="match status" value="1"/>
</dbReference>
<name>C7CFR1_METED</name>
<dbReference type="PROSITE" id="PS50987">
    <property type="entry name" value="HTH_ARSR_2"/>
    <property type="match status" value="1"/>
</dbReference>
<dbReference type="InterPro" id="IPR011991">
    <property type="entry name" value="ArsR-like_HTH"/>
</dbReference>
<reference evidence="4" key="1">
    <citation type="journal article" date="2009" name="PLoS ONE">
        <title>Methylobacterium genome sequences: a reference blueprint to investigate microbial metabolism of C1 compounds from natural and industrial sources.</title>
        <authorList>
            <person name="Vuilleumier S."/>
            <person name="Chistoserdova L."/>
            <person name="Lee M.-C."/>
            <person name="Bringel F."/>
            <person name="Lajus A."/>
            <person name="Zhou Y."/>
            <person name="Gourion B."/>
            <person name="Barbe V."/>
            <person name="Chang J."/>
            <person name="Cruveiller S."/>
            <person name="Dossat C."/>
            <person name="Gillett W."/>
            <person name="Gruffaz C."/>
            <person name="Haugen E."/>
            <person name="Hourcade E."/>
            <person name="Levy R."/>
            <person name="Mangenot S."/>
            <person name="Muller E."/>
            <person name="Nadalig T."/>
            <person name="Pagni M."/>
            <person name="Penny C."/>
            <person name="Peyraud R."/>
            <person name="Robinson D.G."/>
            <person name="Roche D."/>
            <person name="Rouy Z."/>
            <person name="Saenampechek C."/>
            <person name="Salvignol G."/>
            <person name="Vallenet D."/>
            <person name="Wu Z."/>
            <person name="Marx C.J."/>
            <person name="Vorholt J.A."/>
            <person name="Olson M.V."/>
            <person name="Kaul R."/>
            <person name="Weissenbach J."/>
            <person name="Medigue C."/>
            <person name="Lidstrom M.E."/>
        </authorList>
    </citation>
    <scope>NUCLEOTIDE SEQUENCE [LARGE SCALE GENOMIC DNA]</scope>
    <source>
        <strain evidence="4">DSM 6343 / CIP 106787 / DM4</strain>
    </source>
</reference>
<dbReference type="SMART" id="SM00418">
    <property type="entry name" value="HTH_ARSR"/>
    <property type="match status" value="1"/>
</dbReference>
<dbReference type="GO" id="GO:0003700">
    <property type="term" value="F:DNA-binding transcription factor activity"/>
    <property type="evidence" value="ECO:0007669"/>
    <property type="project" value="InterPro"/>
</dbReference>
<keyword evidence="3" id="KW-0560">Oxidoreductase</keyword>
<dbReference type="Gene3D" id="1.10.10.10">
    <property type="entry name" value="Winged helix-like DNA-binding domain superfamily/Winged helix DNA-binding domain"/>
    <property type="match status" value="1"/>
</dbReference>
<dbReference type="GO" id="GO:0008794">
    <property type="term" value="F:arsenate reductase (glutaredoxin) activity"/>
    <property type="evidence" value="ECO:0007669"/>
    <property type="project" value="UniProtKB-EC"/>
</dbReference>
<dbReference type="EMBL" id="FP103042">
    <property type="protein sequence ID" value="CAX22987.1"/>
    <property type="molecule type" value="Genomic_DNA"/>
</dbReference>
<dbReference type="GO" id="GO:0004725">
    <property type="term" value="F:protein tyrosine phosphatase activity"/>
    <property type="evidence" value="ECO:0007669"/>
    <property type="project" value="UniProtKB-EC"/>
</dbReference>
<evidence type="ECO:0000256" key="1">
    <source>
        <dbReference type="ARBA" id="ARBA00022849"/>
    </source>
</evidence>
<dbReference type="PRINTS" id="PR00778">
    <property type="entry name" value="HTHARSR"/>
</dbReference>
<dbReference type="Pfam" id="PF01451">
    <property type="entry name" value="LMWPc"/>
    <property type="match status" value="1"/>
</dbReference>
<proteinExistence type="predicted"/>
<dbReference type="HOGENOM" id="CLU_081551_0_0_5"/>
<dbReference type="SMART" id="SM00226">
    <property type="entry name" value="LMWPc"/>
    <property type="match status" value="1"/>
</dbReference>
<dbReference type="KEGG" id="mdi:METDI1378"/>
<organism evidence="3 4">
    <name type="scientific">Methylorubrum extorquens (strain DSM 6343 / CIP 106787 / DM4)</name>
    <name type="common">Methylobacterium extorquens</name>
    <dbReference type="NCBI Taxonomy" id="661410"/>
    <lineage>
        <taxon>Bacteria</taxon>
        <taxon>Pseudomonadati</taxon>
        <taxon>Pseudomonadota</taxon>
        <taxon>Alphaproteobacteria</taxon>
        <taxon>Hyphomicrobiales</taxon>
        <taxon>Methylobacteriaceae</taxon>
        <taxon>Methylorubrum</taxon>
    </lineage>
</organism>
<dbReference type="CDD" id="cd16345">
    <property type="entry name" value="LMWP_ArsC"/>
    <property type="match status" value="1"/>
</dbReference>
<dbReference type="InterPro" id="IPR036196">
    <property type="entry name" value="Ptyr_pPase_sf"/>
</dbReference>
<keyword evidence="1" id="KW-0059">Arsenical resistance</keyword>
<feature type="domain" description="HTH arsR-type" evidence="2">
    <location>
        <begin position="1"/>
        <end position="95"/>
    </location>
</feature>
<protein>
    <submittedName>
        <fullName evidence="3">Bifunctional protein, N-terminal transcriptional regulator, ArsR family and C-terminal arsenate reductase/phosphotyrosine protein phosphatase</fullName>
        <ecNumber evidence="3">1.20.4.1</ecNumber>
        <ecNumber evidence="3">3.1.3.48</ecNumber>
    </submittedName>
</protein>
<dbReference type="PANTHER" id="PTHR43428:SF1">
    <property type="entry name" value="ARSENATE REDUCTASE"/>
    <property type="match status" value="1"/>
</dbReference>
<evidence type="ECO:0000313" key="3">
    <source>
        <dbReference type="EMBL" id="CAX22987.1"/>
    </source>
</evidence>
<dbReference type="InterPro" id="IPR023485">
    <property type="entry name" value="Ptyr_pPase"/>
</dbReference>